<comment type="subunit">
    <text evidence="10">Component of the NDC80 complex.</text>
</comment>
<proteinExistence type="inferred from homology"/>
<keyword evidence="6" id="KW-0175">Coiled coil</keyword>
<dbReference type="PANTHER" id="PTHR10643">
    <property type="entry name" value="KINETOCHORE PROTEIN NDC80"/>
    <property type="match status" value="1"/>
</dbReference>
<dbReference type="InterPro" id="IPR038273">
    <property type="entry name" value="Ndc80_sf"/>
</dbReference>
<evidence type="ECO:0000256" key="1">
    <source>
        <dbReference type="ARBA" id="ARBA00007050"/>
    </source>
</evidence>
<dbReference type="AlphaFoldDB" id="A0A5K3FZI1"/>
<evidence type="ECO:0000256" key="6">
    <source>
        <dbReference type="ARBA" id="ARBA00023054"/>
    </source>
</evidence>
<evidence type="ECO:0000256" key="4">
    <source>
        <dbReference type="ARBA" id="ARBA00022776"/>
    </source>
</evidence>
<evidence type="ECO:0000256" key="3">
    <source>
        <dbReference type="ARBA" id="ARBA00022618"/>
    </source>
</evidence>
<dbReference type="GO" id="GO:0031262">
    <property type="term" value="C:Ndc80 complex"/>
    <property type="evidence" value="ECO:0007669"/>
    <property type="project" value="UniProtKB-UniRule"/>
</dbReference>
<evidence type="ECO:0000256" key="8">
    <source>
        <dbReference type="ARBA" id="ARBA00023306"/>
    </source>
</evidence>
<comment type="similarity">
    <text evidence="1 10">Belongs to the NDC80/HEC1 family.</text>
</comment>
<comment type="function">
    <text evidence="10">Acts as a component of the essential kinetochore-associated NDC80 complex, which is required for chromosome segregation and spindle checkpoint activity.</text>
</comment>
<evidence type="ECO:0000313" key="12">
    <source>
        <dbReference type="WBParaSite" id="MCU_011431-RC"/>
    </source>
</evidence>
<name>A0A5K3FZI1_MESCO</name>
<keyword evidence="4 10" id="KW-0498">Mitosis</keyword>
<dbReference type="Gene3D" id="1.10.418.30">
    <property type="entry name" value="Ncd80 complex, Ncd80 subunit"/>
    <property type="match status" value="1"/>
</dbReference>
<keyword evidence="8 10" id="KW-0131">Cell cycle</keyword>
<keyword evidence="2 10" id="KW-0158">Chromosome</keyword>
<dbReference type="InterPro" id="IPR055260">
    <property type="entry name" value="Ndc80_CH"/>
</dbReference>
<dbReference type="Pfam" id="PF03801">
    <property type="entry name" value="Ndc80_HEC"/>
    <property type="match status" value="1"/>
</dbReference>
<dbReference type="WBParaSite" id="MCU_011431-RC">
    <property type="protein sequence ID" value="MCU_011431-RC"/>
    <property type="gene ID" value="MCU_011431"/>
</dbReference>
<dbReference type="GO" id="GO:0051315">
    <property type="term" value="P:attachment of mitotic spindle microtubules to kinetochore"/>
    <property type="evidence" value="ECO:0007669"/>
    <property type="project" value="UniProtKB-UniRule"/>
</dbReference>
<comment type="subcellular location">
    <subcellularLocation>
        <location evidence="10">Chromosome</location>
        <location evidence="10">Centromere</location>
        <location evidence="10">Kinetochore</location>
    </subcellularLocation>
    <subcellularLocation>
        <location evidence="10">Nucleus</location>
    </subcellularLocation>
</comment>
<dbReference type="GO" id="GO:0005634">
    <property type="term" value="C:nucleus"/>
    <property type="evidence" value="ECO:0007669"/>
    <property type="project" value="UniProtKB-SubCell"/>
</dbReference>
<evidence type="ECO:0000256" key="2">
    <source>
        <dbReference type="ARBA" id="ARBA00022454"/>
    </source>
</evidence>
<evidence type="ECO:0000256" key="5">
    <source>
        <dbReference type="ARBA" id="ARBA00022838"/>
    </source>
</evidence>
<evidence type="ECO:0000256" key="7">
    <source>
        <dbReference type="ARBA" id="ARBA00023242"/>
    </source>
</evidence>
<sequence>MSKQNLPSYPDSRYSVITRRAYSSCTGQPERSSVACPTAGSQMAPPSAAIPAKAKSKSATATYISNLVEFLSDTGYEGQVSLKALQSPSQKLVFSIFSHIMTHFLPNFFVPTDKVACEDYFINTLKSFGYPVTLKRSTVTTPGAPHSASQILSALDWLRSELTTAQAKMDDVIFAPPGEDGSVAKLIFDLLLDCVAENTVEPPSHAREVCWAISRLFLA</sequence>
<keyword evidence="7 10" id="KW-0539">Nucleus</keyword>
<dbReference type="InterPro" id="IPR005550">
    <property type="entry name" value="Kinetochore_Ndc80"/>
</dbReference>
<evidence type="ECO:0000256" key="9">
    <source>
        <dbReference type="ARBA" id="ARBA00023328"/>
    </source>
</evidence>
<keyword evidence="9 10" id="KW-0137">Centromere</keyword>
<protein>
    <recommendedName>
        <fullName evidence="10">Kinetochore protein NDC80</fullName>
    </recommendedName>
</protein>
<keyword evidence="5 10" id="KW-0995">Kinetochore</keyword>
<dbReference type="PANTHER" id="PTHR10643:SF2">
    <property type="entry name" value="KINETOCHORE PROTEIN NDC80 HOMOLOG"/>
    <property type="match status" value="1"/>
</dbReference>
<dbReference type="GO" id="GO:0051301">
    <property type="term" value="P:cell division"/>
    <property type="evidence" value="ECO:0007669"/>
    <property type="project" value="UniProtKB-UniRule"/>
</dbReference>
<evidence type="ECO:0000256" key="10">
    <source>
        <dbReference type="RuleBase" id="RU368072"/>
    </source>
</evidence>
<accession>A0A5K3FZI1</accession>
<feature type="domain" description="Kinetochore protein Ndc80 CH" evidence="11">
    <location>
        <begin position="50"/>
        <end position="160"/>
    </location>
</feature>
<organism evidence="12">
    <name type="scientific">Mesocestoides corti</name>
    <name type="common">Flatworm</name>
    <dbReference type="NCBI Taxonomy" id="53468"/>
    <lineage>
        <taxon>Eukaryota</taxon>
        <taxon>Metazoa</taxon>
        <taxon>Spiralia</taxon>
        <taxon>Lophotrochozoa</taxon>
        <taxon>Platyhelminthes</taxon>
        <taxon>Cestoda</taxon>
        <taxon>Eucestoda</taxon>
        <taxon>Cyclophyllidea</taxon>
        <taxon>Mesocestoididae</taxon>
        <taxon>Mesocestoides</taxon>
    </lineage>
</organism>
<evidence type="ECO:0000259" key="11">
    <source>
        <dbReference type="Pfam" id="PF03801"/>
    </source>
</evidence>
<reference evidence="12" key="1">
    <citation type="submission" date="2019-11" db="UniProtKB">
        <authorList>
            <consortium name="WormBaseParasite"/>
        </authorList>
    </citation>
    <scope>IDENTIFICATION</scope>
</reference>
<keyword evidence="3 10" id="KW-0132">Cell division</keyword>